<dbReference type="SMART" id="SM00644">
    <property type="entry name" value="Ami_2"/>
    <property type="match status" value="1"/>
</dbReference>
<protein>
    <recommendedName>
        <fullName evidence="3">N-acetylmuramoyl-L-alanine amidase</fullName>
        <ecNumber evidence="3">3.5.1.28</ecNumber>
    </recommendedName>
</protein>
<dbReference type="GO" id="GO:0009253">
    <property type="term" value="P:peptidoglycan catabolic process"/>
    <property type="evidence" value="ECO:0007669"/>
    <property type="project" value="InterPro"/>
</dbReference>
<dbReference type="PANTHER" id="PTHR30417:SF1">
    <property type="entry name" value="N-ACETYLMURAMOYL-L-ALANINE AMIDASE AMID"/>
    <property type="match status" value="1"/>
</dbReference>
<dbReference type="PROSITE" id="PS51257">
    <property type="entry name" value="PROKAR_LIPOPROTEIN"/>
    <property type="match status" value="1"/>
</dbReference>
<dbReference type="GO" id="GO:0009254">
    <property type="term" value="P:peptidoglycan turnover"/>
    <property type="evidence" value="ECO:0007669"/>
    <property type="project" value="TreeGrafter"/>
</dbReference>
<evidence type="ECO:0000313" key="8">
    <source>
        <dbReference type="Proteomes" id="UP000482155"/>
    </source>
</evidence>
<dbReference type="FunFam" id="3.40.80.10:FF:000003">
    <property type="entry name" value="N-acetylmuramoyl-L-alanine amidase"/>
    <property type="match status" value="1"/>
</dbReference>
<evidence type="ECO:0000256" key="4">
    <source>
        <dbReference type="ARBA" id="ARBA00022801"/>
    </source>
</evidence>
<accession>A0A6B3SU10</accession>
<keyword evidence="5" id="KW-0961">Cell wall biogenesis/degradation</keyword>
<sequence>MKFLMTAAILLLAGCAAGPAIDRSHPAASQDSRVRYIIIHYTEGDFPRALDVLTNGQVSSHYLISDYPAKIYQLVDEDRRAWHAGDSAWKADTQLNFSSIGIEIVNPGYRDTEAGRVYFDYPRAQIDLLVALLRRIVERHQVRPENILGHNEIAPRRKSDPGPRFPWQVLAQAGLVRWPEPERVAAWRIAFEERLPDAAWFRQKLRRHGYVFAGKGEEGDWDAAARQALTAFQMRYRPARYDGMPDAETAALLEVLDGLGGDAAAQLPSEPAPYQMRTRWLGGR</sequence>
<gene>
    <name evidence="7" type="ORF">G3574_23605</name>
</gene>
<keyword evidence="8" id="KW-1185">Reference proteome</keyword>
<dbReference type="AlphaFoldDB" id="A0A6B3SU10"/>
<dbReference type="InterPro" id="IPR036505">
    <property type="entry name" value="Amidase/PGRP_sf"/>
</dbReference>
<dbReference type="InterPro" id="IPR051206">
    <property type="entry name" value="NAMLAA_amidase_2"/>
</dbReference>
<keyword evidence="4" id="KW-0378">Hydrolase</keyword>
<feature type="domain" description="N-acetylmuramoyl-L-alanine amidase" evidence="6">
    <location>
        <begin position="22"/>
        <end position="162"/>
    </location>
</feature>
<dbReference type="SUPFAM" id="SSF47090">
    <property type="entry name" value="PGBD-like"/>
    <property type="match status" value="1"/>
</dbReference>
<name>A0A6B3SU10_9BURK</name>
<comment type="similarity">
    <text evidence="2">Belongs to the N-acetylmuramoyl-L-alanine amidase 2 family.</text>
</comment>
<dbReference type="Proteomes" id="UP000482155">
    <property type="component" value="Unassembled WGS sequence"/>
</dbReference>
<dbReference type="SUPFAM" id="SSF55846">
    <property type="entry name" value="N-acetylmuramoyl-L-alanine amidase-like"/>
    <property type="match status" value="1"/>
</dbReference>
<dbReference type="InterPro" id="IPR036366">
    <property type="entry name" value="PGBDSf"/>
</dbReference>
<comment type="caution">
    <text evidence="7">The sequence shown here is derived from an EMBL/GenBank/DDBJ whole genome shotgun (WGS) entry which is preliminary data.</text>
</comment>
<organism evidence="7 8">
    <name type="scientific">Noviherbaspirillum galbum</name>
    <dbReference type="NCBI Taxonomy" id="2709383"/>
    <lineage>
        <taxon>Bacteria</taxon>
        <taxon>Pseudomonadati</taxon>
        <taxon>Pseudomonadota</taxon>
        <taxon>Betaproteobacteria</taxon>
        <taxon>Burkholderiales</taxon>
        <taxon>Oxalobacteraceae</taxon>
        <taxon>Noviherbaspirillum</taxon>
    </lineage>
</organism>
<evidence type="ECO:0000256" key="1">
    <source>
        <dbReference type="ARBA" id="ARBA00001561"/>
    </source>
</evidence>
<dbReference type="Gene3D" id="3.40.80.10">
    <property type="entry name" value="Peptidoglycan recognition protein-like"/>
    <property type="match status" value="1"/>
</dbReference>
<dbReference type="InterPro" id="IPR002477">
    <property type="entry name" value="Peptidoglycan-bd-like"/>
</dbReference>
<evidence type="ECO:0000256" key="3">
    <source>
        <dbReference type="ARBA" id="ARBA00011901"/>
    </source>
</evidence>
<dbReference type="CDD" id="cd06583">
    <property type="entry name" value="PGRP"/>
    <property type="match status" value="1"/>
</dbReference>
<dbReference type="InterPro" id="IPR002502">
    <property type="entry name" value="Amidase_domain"/>
</dbReference>
<dbReference type="RefSeq" id="WP_163968001.1">
    <property type="nucleotide sequence ID" value="NZ_JAAIVB010000078.1"/>
</dbReference>
<evidence type="ECO:0000256" key="5">
    <source>
        <dbReference type="ARBA" id="ARBA00023316"/>
    </source>
</evidence>
<dbReference type="GO" id="GO:0019867">
    <property type="term" value="C:outer membrane"/>
    <property type="evidence" value="ECO:0007669"/>
    <property type="project" value="TreeGrafter"/>
</dbReference>
<dbReference type="Pfam" id="PF01510">
    <property type="entry name" value="Amidase_2"/>
    <property type="match status" value="1"/>
</dbReference>
<dbReference type="Pfam" id="PF01471">
    <property type="entry name" value="PG_binding_1"/>
    <property type="match status" value="1"/>
</dbReference>
<dbReference type="GO" id="GO:0071555">
    <property type="term" value="P:cell wall organization"/>
    <property type="evidence" value="ECO:0007669"/>
    <property type="project" value="UniProtKB-KW"/>
</dbReference>
<reference evidence="7 8" key="1">
    <citation type="submission" date="2020-02" db="EMBL/GenBank/DDBJ databases">
        <authorList>
            <person name="Kim M.K."/>
        </authorList>
    </citation>
    <scope>NUCLEOTIDE SEQUENCE [LARGE SCALE GENOMIC DNA]</scope>
    <source>
        <strain evidence="7 8">17J57-3</strain>
    </source>
</reference>
<dbReference type="PANTHER" id="PTHR30417">
    <property type="entry name" value="N-ACETYLMURAMOYL-L-ALANINE AMIDASE AMID"/>
    <property type="match status" value="1"/>
</dbReference>
<evidence type="ECO:0000313" key="7">
    <source>
        <dbReference type="EMBL" id="NEX64081.1"/>
    </source>
</evidence>
<evidence type="ECO:0000259" key="6">
    <source>
        <dbReference type="SMART" id="SM00644"/>
    </source>
</evidence>
<proteinExistence type="inferred from homology"/>
<dbReference type="InterPro" id="IPR036365">
    <property type="entry name" value="PGBD-like_sf"/>
</dbReference>
<evidence type="ECO:0000256" key="2">
    <source>
        <dbReference type="ARBA" id="ARBA00007553"/>
    </source>
</evidence>
<dbReference type="GO" id="GO:0008745">
    <property type="term" value="F:N-acetylmuramoyl-L-alanine amidase activity"/>
    <property type="evidence" value="ECO:0007669"/>
    <property type="project" value="UniProtKB-EC"/>
</dbReference>
<comment type="catalytic activity">
    <reaction evidence="1">
        <text>Hydrolyzes the link between N-acetylmuramoyl residues and L-amino acid residues in certain cell-wall glycopeptides.</text>
        <dbReference type="EC" id="3.5.1.28"/>
    </reaction>
</comment>
<dbReference type="EC" id="3.5.1.28" evidence="3"/>
<dbReference type="EMBL" id="JAAIVB010000078">
    <property type="protein sequence ID" value="NEX64081.1"/>
    <property type="molecule type" value="Genomic_DNA"/>
</dbReference>
<dbReference type="Gene3D" id="1.10.101.10">
    <property type="entry name" value="PGBD-like superfamily/PGBD"/>
    <property type="match status" value="1"/>
</dbReference>